<dbReference type="EC" id="2.3.1.-" evidence="4"/>
<evidence type="ECO:0000313" key="5">
    <source>
        <dbReference type="EMBL" id="RED52771.1"/>
    </source>
</evidence>
<dbReference type="InterPro" id="IPR003679">
    <property type="entry name" value="Amioglycoside_AcTrfase"/>
</dbReference>
<protein>
    <recommendedName>
        <fullName evidence="4">Aminoglycoside N(3)-acetyltransferase</fullName>
        <ecNumber evidence="4">2.3.1.-</ecNumber>
    </recommendedName>
</protein>
<proteinExistence type="inferred from homology"/>
<dbReference type="OrthoDB" id="7330654at2"/>
<gene>
    <name evidence="5" type="ORF">DFP98_1557</name>
</gene>
<comment type="similarity">
    <text evidence="1 4">Belongs to the antibiotic N-acetyltransferase family.</text>
</comment>
<keyword evidence="3 4" id="KW-0012">Acyltransferase</keyword>
<reference evidence="5 6" key="1">
    <citation type="submission" date="2018-07" db="EMBL/GenBank/DDBJ databases">
        <title>Genomic Encyclopedia of Type Strains, Phase III (KMG-III): the genomes of soil and plant-associated and newly described type strains.</title>
        <authorList>
            <person name="Whitman W."/>
        </authorList>
    </citation>
    <scope>NUCLEOTIDE SEQUENCE [LARGE SCALE GENOMIC DNA]</scope>
    <source>
        <strain evidence="5 6">CECT 7287</strain>
    </source>
</reference>
<dbReference type="PANTHER" id="PTHR11104:SF0">
    <property type="entry name" value="SPBETA PROPHAGE-DERIVED AMINOGLYCOSIDE N(3')-ACETYLTRANSFERASE-LIKE PROTEIN YOKD"/>
    <property type="match status" value="1"/>
</dbReference>
<dbReference type="Pfam" id="PF02522">
    <property type="entry name" value="Antibiotic_NAT"/>
    <property type="match status" value="1"/>
</dbReference>
<comment type="caution">
    <text evidence="5">The sequence shown here is derived from an EMBL/GenBank/DDBJ whole genome shotgun (WGS) entry which is preliminary data.</text>
</comment>
<dbReference type="EMBL" id="QRDZ01000055">
    <property type="protein sequence ID" value="RED52771.1"/>
    <property type="molecule type" value="Genomic_DNA"/>
</dbReference>
<evidence type="ECO:0000256" key="2">
    <source>
        <dbReference type="ARBA" id="ARBA00022679"/>
    </source>
</evidence>
<dbReference type="RefSeq" id="WP_116065701.1">
    <property type="nucleotide sequence ID" value="NZ_QRDZ01000055.1"/>
</dbReference>
<sequence>MDEKRIQSEAITKASLLQDLKNLNIDPSGTLLVHSSMKSIGQVEGGPDAVLDAISEYMRDGLLVLPTHTWAYMKENVDFHVAETPSCVGVLTELFRKRPGVVRSLHPTHSVAALGRDAAEFVSGDERYDTPCARGSAWGKLLDLRAEILLIGVDLTKNTFIHGIEEWLNIPGRLSEQPTQLYAIKPDGTRISAPVRAHTAPVWDHYSKVDDILTDKGAMRKGRFGQADARVCDTARMTELLSAMLRIEPDLFLDGTAIQPQRFPGIL</sequence>
<name>A0A3D9HTT6_9BACL</name>
<evidence type="ECO:0000256" key="4">
    <source>
        <dbReference type="RuleBase" id="RU365031"/>
    </source>
</evidence>
<accession>A0A3D9HTT6</accession>
<dbReference type="PANTHER" id="PTHR11104">
    <property type="entry name" value="AMINOGLYCOSIDE N3-ACETYLTRANSFERASE"/>
    <property type="match status" value="1"/>
</dbReference>
<dbReference type="GO" id="GO:0046677">
    <property type="term" value="P:response to antibiotic"/>
    <property type="evidence" value="ECO:0007669"/>
    <property type="project" value="UniProtKB-KW"/>
</dbReference>
<evidence type="ECO:0000256" key="3">
    <source>
        <dbReference type="ARBA" id="ARBA00023315"/>
    </source>
</evidence>
<keyword evidence="4" id="KW-0046">Antibiotic resistance</keyword>
<comment type="catalytic activity">
    <reaction evidence="4">
        <text>a 2-deoxystreptamine antibiotic + acetyl-CoA = an N(3)-acetyl-2-deoxystreptamine antibiotic + CoA + H(+)</text>
        <dbReference type="Rhea" id="RHEA:12665"/>
        <dbReference type="ChEBI" id="CHEBI:15378"/>
        <dbReference type="ChEBI" id="CHEBI:57287"/>
        <dbReference type="ChEBI" id="CHEBI:57288"/>
        <dbReference type="ChEBI" id="CHEBI:57921"/>
        <dbReference type="ChEBI" id="CHEBI:77452"/>
        <dbReference type="EC" id="2.3.1.81"/>
    </reaction>
</comment>
<dbReference type="Proteomes" id="UP000256977">
    <property type="component" value="Unassembled WGS sequence"/>
</dbReference>
<keyword evidence="6" id="KW-1185">Reference proteome</keyword>
<organism evidence="5 6">
    <name type="scientific">Cohnella phaseoli</name>
    <dbReference type="NCBI Taxonomy" id="456490"/>
    <lineage>
        <taxon>Bacteria</taxon>
        <taxon>Bacillati</taxon>
        <taxon>Bacillota</taxon>
        <taxon>Bacilli</taxon>
        <taxon>Bacillales</taxon>
        <taxon>Paenibacillaceae</taxon>
        <taxon>Cohnella</taxon>
    </lineage>
</organism>
<dbReference type="GO" id="GO:0046353">
    <property type="term" value="F:aminoglycoside 3-N-acetyltransferase activity"/>
    <property type="evidence" value="ECO:0007669"/>
    <property type="project" value="UniProtKB-EC"/>
</dbReference>
<dbReference type="InterPro" id="IPR028345">
    <property type="entry name" value="Antibiotic_NAT-like"/>
</dbReference>
<dbReference type="AlphaFoldDB" id="A0A3D9HTT6"/>
<keyword evidence="2 4" id="KW-0808">Transferase</keyword>
<dbReference type="SUPFAM" id="SSF110710">
    <property type="entry name" value="TTHA0583/YokD-like"/>
    <property type="match status" value="1"/>
</dbReference>
<evidence type="ECO:0000313" key="6">
    <source>
        <dbReference type="Proteomes" id="UP000256977"/>
    </source>
</evidence>
<evidence type="ECO:0000256" key="1">
    <source>
        <dbReference type="ARBA" id="ARBA00006383"/>
    </source>
</evidence>